<dbReference type="RefSeq" id="WP_069378150.1">
    <property type="nucleotide sequence ID" value="NZ_CP017141.1"/>
</dbReference>
<proteinExistence type="predicted"/>
<feature type="domain" description="VOC" evidence="1">
    <location>
        <begin position="6"/>
        <end position="122"/>
    </location>
</feature>
<keyword evidence="3" id="KW-1185">Reference proteome</keyword>
<dbReference type="InterPro" id="IPR029068">
    <property type="entry name" value="Glyas_Bleomycin-R_OHBP_Dase"/>
</dbReference>
<gene>
    <name evidence="2" type="ORF">BFS30_04350</name>
</gene>
<dbReference type="PANTHER" id="PTHR33993:SF14">
    <property type="entry name" value="GB|AAF24581.1"/>
    <property type="match status" value="1"/>
</dbReference>
<accession>A0A1D7QCZ1</accession>
<dbReference type="PANTHER" id="PTHR33993">
    <property type="entry name" value="GLYOXALASE-RELATED"/>
    <property type="match status" value="1"/>
</dbReference>
<dbReference type="Proteomes" id="UP000094313">
    <property type="component" value="Chromosome"/>
</dbReference>
<evidence type="ECO:0000313" key="2">
    <source>
        <dbReference type="EMBL" id="AOM76454.1"/>
    </source>
</evidence>
<dbReference type="KEGG" id="psty:BFS30_04350"/>
<protein>
    <recommendedName>
        <fullName evidence="1">VOC domain-containing protein</fullName>
    </recommendedName>
</protein>
<evidence type="ECO:0000313" key="3">
    <source>
        <dbReference type="Proteomes" id="UP000094313"/>
    </source>
</evidence>
<dbReference type="EMBL" id="CP017141">
    <property type="protein sequence ID" value="AOM76454.1"/>
    <property type="molecule type" value="Genomic_DNA"/>
</dbReference>
<dbReference type="InterPro" id="IPR004360">
    <property type="entry name" value="Glyas_Fos-R_dOase_dom"/>
</dbReference>
<dbReference type="AlphaFoldDB" id="A0A1D7QCZ1"/>
<dbReference type="InterPro" id="IPR037523">
    <property type="entry name" value="VOC_core"/>
</dbReference>
<reference evidence="2 3" key="1">
    <citation type="submission" date="2016-08" db="EMBL/GenBank/DDBJ databases">
        <authorList>
            <person name="Seilhamer J.J."/>
        </authorList>
    </citation>
    <scope>NUCLEOTIDE SEQUENCE [LARGE SCALE GENOMIC DNA]</scope>
    <source>
        <strain evidence="2 3">DX4</strain>
    </source>
</reference>
<sequence>MSKTGKILWQDLTVEHAEKVKDFYAEVVGWTFSPVSQGAYDDYNIISSSDHEVVGGICHKRGALLDFPSQWLNYVIVEDVDACAEKCSTSGGKVIVGPAMMGKQKYIVIQDPAGAYLALMEE</sequence>
<name>A0A1D7QCZ1_9SPHI</name>
<dbReference type="SUPFAM" id="SSF54593">
    <property type="entry name" value="Glyoxalase/Bleomycin resistance protein/Dihydroxybiphenyl dioxygenase"/>
    <property type="match status" value="1"/>
</dbReference>
<dbReference type="PROSITE" id="PS51819">
    <property type="entry name" value="VOC"/>
    <property type="match status" value="1"/>
</dbReference>
<evidence type="ECO:0000259" key="1">
    <source>
        <dbReference type="PROSITE" id="PS51819"/>
    </source>
</evidence>
<dbReference type="Pfam" id="PF00903">
    <property type="entry name" value="Glyoxalase"/>
    <property type="match status" value="1"/>
</dbReference>
<dbReference type="CDD" id="cd07247">
    <property type="entry name" value="SgaA_N_like"/>
    <property type="match status" value="1"/>
</dbReference>
<dbReference type="OrthoDB" id="9793039at2"/>
<organism evidence="2 3">
    <name type="scientific">Pedobacter steynii</name>
    <dbReference type="NCBI Taxonomy" id="430522"/>
    <lineage>
        <taxon>Bacteria</taxon>
        <taxon>Pseudomonadati</taxon>
        <taxon>Bacteroidota</taxon>
        <taxon>Sphingobacteriia</taxon>
        <taxon>Sphingobacteriales</taxon>
        <taxon>Sphingobacteriaceae</taxon>
        <taxon>Pedobacter</taxon>
    </lineage>
</organism>
<dbReference type="InterPro" id="IPR052164">
    <property type="entry name" value="Anthracycline_SecMetBiosynth"/>
</dbReference>
<dbReference type="Gene3D" id="3.10.180.10">
    <property type="entry name" value="2,3-Dihydroxybiphenyl 1,2-Dioxygenase, domain 1"/>
    <property type="match status" value="1"/>
</dbReference>